<reference evidence="3 4" key="2">
    <citation type="submission" date="2009-02" db="EMBL/GenBank/DDBJ databases">
        <title>Draft genome sequence of Blautia hydrogenotrophica DSM 10507 (Ruminococcus hydrogenotrophicus DSM 10507).</title>
        <authorList>
            <person name="Sudarsanam P."/>
            <person name="Ley R."/>
            <person name="Guruge J."/>
            <person name="Turnbaugh P.J."/>
            <person name="Mahowald M."/>
            <person name="Liep D."/>
            <person name="Gordon J."/>
        </authorList>
    </citation>
    <scope>NUCLEOTIDE SEQUENCE [LARGE SCALE GENOMIC DNA]</scope>
    <source>
        <strain evidence="4">DSM 10507 / JCM 14656 / S5a33</strain>
    </source>
</reference>
<dbReference type="eggNOG" id="COG1653">
    <property type="taxonomic scope" value="Bacteria"/>
</dbReference>
<protein>
    <recommendedName>
        <fullName evidence="5">Carbohydrate ABC transporter substrate-binding protein</fullName>
    </recommendedName>
</protein>
<dbReference type="Pfam" id="PF01547">
    <property type="entry name" value="SBP_bac_1"/>
    <property type="match status" value="1"/>
</dbReference>
<organism evidence="3 4">
    <name type="scientific">Blautia hydrogenotrophica (strain DSM 10507 / JCM 14656 / S5a33)</name>
    <name type="common">Ruminococcus hydrogenotrophicus</name>
    <dbReference type="NCBI Taxonomy" id="476272"/>
    <lineage>
        <taxon>Bacteria</taxon>
        <taxon>Bacillati</taxon>
        <taxon>Bacillota</taxon>
        <taxon>Clostridia</taxon>
        <taxon>Lachnospirales</taxon>
        <taxon>Lachnospiraceae</taxon>
        <taxon>Blautia</taxon>
    </lineage>
</organism>
<feature type="region of interest" description="Disordered" evidence="1">
    <location>
        <begin position="37"/>
        <end position="56"/>
    </location>
</feature>
<reference evidence="3 4" key="1">
    <citation type="submission" date="2009-01" db="EMBL/GenBank/DDBJ databases">
        <authorList>
            <person name="Fulton L."/>
            <person name="Clifton S."/>
            <person name="Fulton B."/>
            <person name="Xu J."/>
            <person name="Minx P."/>
            <person name="Pepin K.H."/>
            <person name="Johnson M."/>
            <person name="Bhonagiri V."/>
            <person name="Nash W.E."/>
            <person name="Mardis E.R."/>
            <person name="Wilson R.K."/>
        </authorList>
    </citation>
    <scope>NUCLEOTIDE SEQUENCE [LARGE SCALE GENOMIC DNA]</scope>
    <source>
        <strain evidence="4">DSM 10507 / JCM 14656 / S5a33</strain>
    </source>
</reference>
<dbReference type="PATRIC" id="fig|476272.21.peg.3180"/>
<keyword evidence="4" id="KW-1185">Reference proteome</keyword>
<dbReference type="InterPro" id="IPR006059">
    <property type="entry name" value="SBP"/>
</dbReference>
<sequence length="475" mass="51767">MYQRTGGKYMKRRVVKRLLALSLVSAMTVTGLAACGGGDSSSGSGDTGSEADGSGDGQVLKVAAFEGGNGTQIWEDIKTAFEEENEGVTVELEMSSQLDQDLTKEIRNGEVPDVVYYNLGQESGFTETMLKEKAVADISDVFDDELKGKLIDGILEGTDAQPYGDGSIYLAPIFYTPTGFWYNKNLIGEGKKYELPTTWDEFFALGDQAKEDGIALFTFPQSGYFDATMYSMLEQAGGIDFYNAALTYDENTWTSDEGRKVLDTLGKLVTPDYTQADTVANANADGGFKINQQNVIDGKALFMPNGNWVIGEMAASTPDDYEWGMMPAPKWEGDTTQAVYTFTEQMWIPADAENIDLAKEFVKFMYSDTVVDILLNNTTTNKETGETTAAPIVAPVKGAAEKLPEGTTKDCYEASTADDVVAVTGKWATTQPIEGLDMKKAVYSPVESINTGEMTVDDWQKQLVETWEKCAAALE</sequence>
<dbReference type="InterPro" id="IPR022387">
    <property type="entry name" value="Bind_CPR0540"/>
</dbReference>
<accession>C0CH61</accession>
<dbReference type="AlphaFoldDB" id="C0CH61"/>
<name>C0CH61_BLAHS</name>
<dbReference type="PANTHER" id="PTHR43649:SF12">
    <property type="entry name" value="DIACETYLCHITOBIOSE BINDING PROTEIN DASA"/>
    <property type="match status" value="1"/>
</dbReference>
<dbReference type="PROSITE" id="PS51257">
    <property type="entry name" value="PROKAR_LIPOPROTEIN"/>
    <property type="match status" value="1"/>
</dbReference>
<dbReference type="Gene3D" id="3.40.190.10">
    <property type="entry name" value="Periplasmic binding protein-like II"/>
    <property type="match status" value="1"/>
</dbReference>
<dbReference type="HOGENOM" id="CLU_047233_0_0_9"/>
<gene>
    <name evidence="3" type="ORF">RUMHYD_00174</name>
</gene>
<dbReference type="EMBL" id="ACBZ01000004">
    <property type="protein sequence ID" value="EEG50880.1"/>
    <property type="molecule type" value="Genomic_DNA"/>
</dbReference>
<evidence type="ECO:0000256" key="2">
    <source>
        <dbReference type="SAM" id="SignalP"/>
    </source>
</evidence>
<evidence type="ECO:0000313" key="4">
    <source>
        <dbReference type="Proteomes" id="UP000003100"/>
    </source>
</evidence>
<feature type="compositionally biased region" description="Low complexity" evidence="1">
    <location>
        <begin position="41"/>
        <end position="52"/>
    </location>
</feature>
<dbReference type="Proteomes" id="UP000003100">
    <property type="component" value="Unassembled WGS sequence"/>
</dbReference>
<keyword evidence="2" id="KW-0732">Signal</keyword>
<feature type="chain" id="PRO_5002896746" description="Carbohydrate ABC transporter substrate-binding protein" evidence="2">
    <location>
        <begin position="34"/>
        <end position="475"/>
    </location>
</feature>
<dbReference type="NCBIfam" id="TIGR03850">
    <property type="entry name" value="bind_CPR_0540"/>
    <property type="match status" value="1"/>
</dbReference>
<feature type="signal peptide" evidence="2">
    <location>
        <begin position="1"/>
        <end position="33"/>
    </location>
</feature>
<dbReference type="PANTHER" id="PTHR43649">
    <property type="entry name" value="ARABINOSE-BINDING PROTEIN-RELATED"/>
    <property type="match status" value="1"/>
</dbReference>
<evidence type="ECO:0008006" key="5">
    <source>
        <dbReference type="Google" id="ProtNLM"/>
    </source>
</evidence>
<comment type="caution">
    <text evidence="3">The sequence shown here is derived from an EMBL/GenBank/DDBJ whole genome shotgun (WGS) entry which is preliminary data.</text>
</comment>
<dbReference type="InterPro" id="IPR050490">
    <property type="entry name" value="Bact_solute-bd_prot1"/>
</dbReference>
<evidence type="ECO:0000313" key="3">
    <source>
        <dbReference type="EMBL" id="EEG50880.1"/>
    </source>
</evidence>
<dbReference type="SUPFAM" id="SSF53850">
    <property type="entry name" value="Periplasmic binding protein-like II"/>
    <property type="match status" value="1"/>
</dbReference>
<proteinExistence type="predicted"/>
<evidence type="ECO:0000256" key="1">
    <source>
        <dbReference type="SAM" id="MobiDB-lite"/>
    </source>
</evidence>